<feature type="region of interest" description="Disordered" evidence="1">
    <location>
        <begin position="1"/>
        <end position="26"/>
    </location>
</feature>
<evidence type="ECO:0000313" key="3">
    <source>
        <dbReference type="EMBL" id="RPB25369.1"/>
    </source>
</evidence>
<dbReference type="EMBL" id="ML121538">
    <property type="protein sequence ID" value="RPB25369.1"/>
    <property type="molecule type" value="Genomic_DNA"/>
</dbReference>
<keyword evidence="2" id="KW-0812">Transmembrane</keyword>
<evidence type="ECO:0000256" key="2">
    <source>
        <dbReference type="SAM" id="Phobius"/>
    </source>
</evidence>
<keyword evidence="2" id="KW-1133">Transmembrane helix</keyword>
<gene>
    <name evidence="3" type="ORF">L211DRAFT_836707</name>
</gene>
<organism evidence="3 4">
    <name type="scientific">Terfezia boudieri ATCC MYA-4762</name>
    <dbReference type="NCBI Taxonomy" id="1051890"/>
    <lineage>
        <taxon>Eukaryota</taxon>
        <taxon>Fungi</taxon>
        <taxon>Dikarya</taxon>
        <taxon>Ascomycota</taxon>
        <taxon>Pezizomycotina</taxon>
        <taxon>Pezizomycetes</taxon>
        <taxon>Pezizales</taxon>
        <taxon>Pezizaceae</taxon>
        <taxon>Terfezia</taxon>
    </lineage>
</organism>
<dbReference type="AlphaFoldDB" id="A0A3N4LUX7"/>
<proteinExistence type="predicted"/>
<protein>
    <submittedName>
        <fullName evidence="3">Uncharacterized protein</fullName>
    </submittedName>
</protein>
<reference evidence="3 4" key="1">
    <citation type="journal article" date="2018" name="Nat. Ecol. Evol.">
        <title>Pezizomycetes genomes reveal the molecular basis of ectomycorrhizal truffle lifestyle.</title>
        <authorList>
            <person name="Murat C."/>
            <person name="Payen T."/>
            <person name="Noel B."/>
            <person name="Kuo A."/>
            <person name="Morin E."/>
            <person name="Chen J."/>
            <person name="Kohler A."/>
            <person name="Krizsan K."/>
            <person name="Balestrini R."/>
            <person name="Da Silva C."/>
            <person name="Montanini B."/>
            <person name="Hainaut M."/>
            <person name="Levati E."/>
            <person name="Barry K.W."/>
            <person name="Belfiori B."/>
            <person name="Cichocki N."/>
            <person name="Clum A."/>
            <person name="Dockter R.B."/>
            <person name="Fauchery L."/>
            <person name="Guy J."/>
            <person name="Iotti M."/>
            <person name="Le Tacon F."/>
            <person name="Lindquist E.A."/>
            <person name="Lipzen A."/>
            <person name="Malagnac F."/>
            <person name="Mello A."/>
            <person name="Molinier V."/>
            <person name="Miyauchi S."/>
            <person name="Poulain J."/>
            <person name="Riccioni C."/>
            <person name="Rubini A."/>
            <person name="Sitrit Y."/>
            <person name="Splivallo R."/>
            <person name="Traeger S."/>
            <person name="Wang M."/>
            <person name="Zifcakova L."/>
            <person name="Wipf D."/>
            <person name="Zambonelli A."/>
            <person name="Paolocci F."/>
            <person name="Nowrousian M."/>
            <person name="Ottonello S."/>
            <person name="Baldrian P."/>
            <person name="Spatafora J.W."/>
            <person name="Henrissat B."/>
            <person name="Nagy L.G."/>
            <person name="Aury J.M."/>
            <person name="Wincker P."/>
            <person name="Grigoriev I.V."/>
            <person name="Bonfante P."/>
            <person name="Martin F.M."/>
        </authorList>
    </citation>
    <scope>NUCLEOTIDE SEQUENCE [LARGE SCALE GENOMIC DNA]</scope>
    <source>
        <strain evidence="3 4">ATCC MYA-4762</strain>
    </source>
</reference>
<name>A0A3N4LUX7_9PEZI</name>
<keyword evidence="4" id="KW-1185">Reference proteome</keyword>
<feature type="transmembrane region" description="Helical" evidence="2">
    <location>
        <begin position="62"/>
        <end position="78"/>
    </location>
</feature>
<evidence type="ECO:0000313" key="4">
    <source>
        <dbReference type="Proteomes" id="UP000267821"/>
    </source>
</evidence>
<sequence>MNQPRGSNRDVWPSVGNANSRSKFPCGRAVLPTESDEASIGLRNATNELPAWRWIDMRRRSTLSRLMLFVVGGGLGWSDMASRRRSSEYA</sequence>
<evidence type="ECO:0000256" key="1">
    <source>
        <dbReference type="SAM" id="MobiDB-lite"/>
    </source>
</evidence>
<keyword evidence="2" id="KW-0472">Membrane</keyword>
<dbReference type="Proteomes" id="UP000267821">
    <property type="component" value="Unassembled WGS sequence"/>
</dbReference>
<accession>A0A3N4LUX7</accession>
<dbReference type="InParanoid" id="A0A3N4LUX7"/>